<dbReference type="GO" id="GO:0008017">
    <property type="term" value="F:microtubule binding"/>
    <property type="evidence" value="ECO:0007669"/>
    <property type="project" value="TreeGrafter"/>
</dbReference>
<dbReference type="Proteomes" id="UP001152797">
    <property type="component" value="Unassembled WGS sequence"/>
</dbReference>
<keyword evidence="2" id="KW-0342">GTP-binding</keyword>
<evidence type="ECO:0000256" key="4">
    <source>
        <dbReference type="SAM" id="MobiDB-lite"/>
    </source>
</evidence>
<accession>A0A9P1BSE9</accession>
<evidence type="ECO:0000259" key="5">
    <source>
        <dbReference type="PROSITE" id="PS51718"/>
    </source>
</evidence>
<protein>
    <submittedName>
        <fullName evidence="7">Dynamin-related protein 4C</fullName>
    </submittedName>
</protein>
<dbReference type="GO" id="GO:0005874">
    <property type="term" value="C:microtubule"/>
    <property type="evidence" value="ECO:0007669"/>
    <property type="project" value="TreeGrafter"/>
</dbReference>
<dbReference type="InterPro" id="IPR027417">
    <property type="entry name" value="P-loop_NTPase"/>
</dbReference>
<dbReference type="Gene3D" id="1.25.40.20">
    <property type="entry name" value="Ankyrin repeat-containing domain"/>
    <property type="match status" value="1"/>
</dbReference>
<dbReference type="InterPro" id="IPR036770">
    <property type="entry name" value="Ankyrin_rpt-contain_sf"/>
</dbReference>
<dbReference type="OrthoDB" id="5061070at2759"/>
<dbReference type="InterPro" id="IPR022812">
    <property type="entry name" value="Dynamin"/>
</dbReference>
<dbReference type="GO" id="GO:0005525">
    <property type="term" value="F:GTP binding"/>
    <property type="evidence" value="ECO:0007669"/>
    <property type="project" value="InterPro"/>
</dbReference>
<keyword evidence="8" id="KW-1185">Reference proteome</keyword>
<dbReference type="SUPFAM" id="SSF52540">
    <property type="entry name" value="P-loop containing nucleoside triphosphate hydrolases"/>
    <property type="match status" value="1"/>
</dbReference>
<dbReference type="SMART" id="SM00053">
    <property type="entry name" value="DYNc"/>
    <property type="match status" value="1"/>
</dbReference>
<dbReference type="GO" id="GO:0003924">
    <property type="term" value="F:GTPase activity"/>
    <property type="evidence" value="ECO:0007669"/>
    <property type="project" value="InterPro"/>
</dbReference>
<dbReference type="InterPro" id="IPR030381">
    <property type="entry name" value="G_DYNAMIN_dom"/>
</dbReference>
<dbReference type="Pfam" id="PF00350">
    <property type="entry name" value="Dynamin_N"/>
    <property type="match status" value="1"/>
</dbReference>
<gene>
    <name evidence="6" type="ORF">C1SCF055_LOCUS6742</name>
</gene>
<dbReference type="Gene3D" id="1.20.120.1240">
    <property type="entry name" value="Dynamin, middle domain"/>
    <property type="match status" value="1"/>
</dbReference>
<dbReference type="PRINTS" id="PR00195">
    <property type="entry name" value="DYNAMIN"/>
</dbReference>
<feature type="region of interest" description="Disordered" evidence="4">
    <location>
        <begin position="1408"/>
        <end position="1428"/>
    </location>
</feature>
<organism evidence="6">
    <name type="scientific">Cladocopium goreaui</name>
    <dbReference type="NCBI Taxonomy" id="2562237"/>
    <lineage>
        <taxon>Eukaryota</taxon>
        <taxon>Sar</taxon>
        <taxon>Alveolata</taxon>
        <taxon>Dinophyceae</taxon>
        <taxon>Suessiales</taxon>
        <taxon>Symbiodiniaceae</taxon>
        <taxon>Cladocopium</taxon>
    </lineage>
</organism>
<dbReference type="PANTHER" id="PTHR11566">
    <property type="entry name" value="DYNAMIN"/>
    <property type="match status" value="1"/>
</dbReference>
<feature type="coiled-coil region" evidence="3">
    <location>
        <begin position="85"/>
        <end position="112"/>
    </location>
</feature>
<evidence type="ECO:0000313" key="8">
    <source>
        <dbReference type="Proteomes" id="UP001152797"/>
    </source>
</evidence>
<proteinExistence type="predicted"/>
<sequence>MKGSENPSDMMTKVLDTRYRELLGFVAGEGILSVSRLPAQMMSETPESEELAALMGVIVVGQQSRESNKDEGRLFSKMFIRRVGLGEAERALAEYGRKHQMANAQLQVLRDQLASAMLTLPIWHCVVDALDRPKMLGVSIFFMQNMDELTELARDCLIEFLTEDSPDELQEGIRNPQFQMWAKQWYLQSMDLSDERSIRYICRLRSCNVLFHCIRNGFHACCRLLLDEYSDLTAKERWLVLAEPLRLLPKFQANSIHEAAYCGSAQCLRVLVEYAKRHNLDWKDLKDSTDRTALALAEDQRKRGKEGAVECCHLLRLEYGESATDLGTLDSSFAFEGILIIDVENQAMEKRRYKYPLPAECSWAHLGATCGKAMQEVWQHGEMGRIAVLLVSQHIYGADTDAIHAFFRCCRNAWSLGFSKCRFMEPQASLLVLDAVKELLADSNMPKWERLYVFQPMSCVKEEKGDRVFLEEQMKCDSQSFIQKVNGLCNLIASKPHLPLWRCDRLHSSWYMDYDPGLGACFQAALDVKSCVRLLQSPAEKPIYRSFWPRLLAVDRRWLNRLRMLSDASLTDPWQAVDPCARPCLVRCAQLWLWALCPQGDPSFWVHSRLLQRQQLEELCSEVDSGLVGLLMMSKLMPGLQQDLNNSLPPLARSWLPATARVLSAADAAAAAQGEEAPSVECSAPLPHVLIRALSSDLEVGSSPLPCPSWTQLGRCTLLASAVAIRCRGRTVARTAAKTKAATVEPKGVSAETALMTTQAEVSKKLDMFESVRHVCQSVDIPLPGVVVVGEQSAGKSSLLENISGIQFPRAQNTCTRMPCVLSLLTDPTVKESHAMVSIDPGFANATTCTVPEVEKQIKQLTEEYATGGDQFISSQAMYIRVVRKEGPQLSLIDLPGVTHNSDEMKDIHEVTVNLVEEYIRPKEMVILCVIPAMSDFGNAEVVKLARKYDPDGIRTLGVVTKCDDAANAEASDIVKKVLMSRSSDVRLELGFHCVVNRSQKNIDEEMSREDLWAKERKIFTKNERMKRLPEKNWGTLRLMEKVAKIQEARVDECLPKIKESVRRKMGELQAELREVPPQPETGADKSRLLNRLVSQIRDDLARRIRAEFMSAEPSDRHLTIAPIVASMVQNFKSQLLKKNPNWLGEAMIEEVDYTVQTFVTGYTVDNLTGPQVFNNLIKQTFIDEGLLKRSVHGLVTDVGEHLRSVVMHVIEVHANNYPILSNRLDAKAEECIDQLAAKTRDVCGMLAEAEEVTSTTYGQYTVKLTEFRKSWLQDPEDGGTDTLATALRGAEGQSEVPVEFLTLVEEAQEEPRKLATLEICASLHVYTGLMIEGFVESSAKLVKFFMMLQLADQLEAIWRGDLGALDELFPTDQTLALKKEDLTRKIDELSGFKDKLMNLRPAALPAKRRKRTLSANAQTRASASKRP</sequence>
<feature type="compositionally biased region" description="Polar residues" evidence="4">
    <location>
        <begin position="1414"/>
        <end position="1428"/>
    </location>
</feature>
<dbReference type="EMBL" id="CAMXCT020000434">
    <property type="protein sequence ID" value="CAL1132112.1"/>
    <property type="molecule type" value="Genomic_DNA"/>
</dbReference>
<dbReference type="EMBL" id="CAMXCT030000434">
    <property type="protein sequence ID" value="CAL4766049.1"/>
    <property type="molecule type" value="Genomic_DNA"/>
</dbReference>
<comment type="caution">
    <text evidence="6">The sequence shown here is derived from an EMBL/GenBank/DDBJ whole genome shotgun (WGS) entry which is preliminary data.</text>
</comment>
<dbReference type="GO" id="GO:0005737">
    <property type="term" value="C:cytoplasm"/>
    <property type="evidence" value="ECO:0007669"/>
    <property type="project" value="TreeGrafter"/>
</dbReference>
<reference evidence="7 8" key="2">
    <citation type="submission" date="2024-05" db="EMBL/GenBank/DDBJ databases">
        <authorList>
            <person name="Chen Y."/>
            <person name="Shah S."/>
            <person name="Dougan E. K."/>
            <person name="Thang M."/>
            <person name="Chan C."/>
        </authorList>
    </citation>
    <scope>NUCLEOTIDE SEQUENCE [LARGE SCALE GENOMIC DNA]</scope>
</reference>
<dbReference type="PROSITE" id="PS51718">
    <property type="entry name" value="G_DYNAMIN_2"/>
    <property type="match status" value="1"/>
</dbReference>
<dbReference type="InterPro" id="IPR000375">
    <property type="entry name" value="Dynamin_stalk"/>
</dbReference>
<dbReference type="InterPro" id="IPR001401">
    <property type="entry name" value="Dynamin_GTPase"/>
</dbReference>
<dbReference type="Gene3D" id="3.40.50.300">
    <property type="entry name" value="P-loop containing nucleotide triphosphate hydrolases"/>
    <property type="match status" value="1"/>
</dbReference>
<dbReference type="PANTHER" id="PTHR11566:SF173">
    <property type="entry name" value="DYNAMIN-RELATED PROTEIN 4C"/>
    <property type="match status" value="1"/>
</dbReference>
<evidence type="ECO:0000256" key="1">
    <source>
        <dbReference type="ARBA" id="ARBA00022741"/>
    </source>
</evidence>
<name>A0A9P1BSE9_9DINO</name>
<evidence type="ECO:0000256" key="2">
    <source>
        <dbReference type="ARBA" id="ARBA00023134"/>
    </source>
</evidence>
<evidence type="ECO:0000313" key="7">
    <source>
        <dbReference type="EMBL" id="CAL4766049.1"/>
    </source>
</evidence>
<dbReference type="Pfam" id="PF01031">
    <property type="entry name" value="Dynamin_M"/>
    <property type="match status" value="1"/>
</dbReference>
<keyword evidence="3" id="KW-0175">Coiled coil</keyword>
<reference evidence="6" key="1">
    <citation type="submission" date="2022-10" db="EMBL/GenBank/DDBJ databases">
        <authorList>
            <person name="Chen Y."/>
            <person name="Dougan E. K."/>
            <person name="Chan C."/>
            <person name="Rhodes N."/>
            <person name="Thang M."/>
        </authorList>
    </citation>
    <scope>NUCLEOTIDE SEQUENCE</scope>
</reference>
<evidence type="ECO:0000256" key="3">
    <source>
        <dbReference type="SAM" id="Coils"/>
    </source>
</evidence>
<keyword evidence="1" id="KW-0547">Nucleotide-binding</keyword>
<evidence type="ECO:0000313" key="6">
    <source>
        <dbReference type="EMBL" id="CAI3978737.1"/>
    </source>
</evidence>
<dbReference type="InterPro" id="IPR045063">
    <property type="entry name" value="Dynamin_N"/>
</dbReference>
<feature type="domain" description="Dynamin-type G" evidence="5">
    <location>
        <begin position="780"/>
        <end position="1056"/>
    </location>
</feature>
<dbReference type="GO" id="GO:0016020">
    <property type="term" value="C:membrane"/>
    <property type="evidence" value="ECO:0007669"/>
    <property type="project" value="TreeGrafter"/>
</dbReference>
<dbReference type="CDD" id="cd08771">
    <property type="entry name" value="DLP_1"/>
    <property type="match status" value="1"/>
</dbReference>
<dbReference type="EMBL" id="CAMXCT010000434">
    <property type="protein sequence ID" value="CAI3978737.1"/>
    <property type="molecule type" value="Genomic_DNA"/>
</dbReference>